<dbReference type="Gene3D" id="3.90.470.20">
    <property type="entry name" value="4'-phosphopantetheinyl transferase domain"/>
    <property type="match status" value="1"/>
</dbReference>
<dbReference type="Proteomes" id="UP000004184">
    <property type="component" value="Unassembled WGS sequence"/>
</dbReference>
<dbReference type="SUPFAM" id="SSF56214">
    <property type="entry name" value="4'-phosphopantetheinyl transferase"/>
    <property type="match status" value="1"/>
</dbReference>
<reference evidence="8" key="1">
    <citation type="submission" date="2009-02" db="EMBL/GenBank/DDBJ databases">
        <title>Annotation of Streptomyces viridochromogenes strain DSM 40736.</title>
        <authorList>
            <consortium name="The Broad Institute Genome Sequencing Platform"/>
            <consortium name="Broad Institute Microbial Sequencing Center"/>
            <person name="Fischbach M."/>
            <person name="Godfrey P."/>
            <person name="Ward D."/>
            <person name="Young S."/>
            <person name="Zeng Q."/>
            <person name="Koehrsen M."/>
            <person name="Alvarado L."/>
            <person name="Berlin A.M."/>
            <person name="Bochicchio J."/>
            <person name="Borenstein D."/>
            <person name="Chapman S.B."/>
            <person name="Chen Z."/>
            <person name="Engels R."/>
            <person name="Freedman E."/>
            <person name="Gellesch M."/>
            <person name="Goldberg J."/>
            <person name="Griggs A."/>
            <person name="Gujja S."/>
            <person name="Heilman E.R."/>
            <person name="Heiman D.I."/>
            <person name="Hepburn T.A."/>
            <person name="Howarth C."/>
            <person name="Jen D."/>
            <person name="Larson L."/>
            <person name="Lewis B."/>
            <person name="Mehta T."/>
            <person name="Park D."/>
            <person name="Pearson M."/>
            <person name="Richards J."/>
            <person name="Roberts A."/>
            <person name="Saif S."/>
            <person name="Shea T.D."/>
            <person name="Shenoy N."/>
            <person name="Sisk P."/>
            <person name="Stolte C."/>
            <person name="Sykes S.N."/>
            <person name="Thomson T."/>
            <person name="Walk T."/>
            <person name="White J."/>
            <person name="Yandava C."/>
            <person name="Straight P."/>
            <person name="Clardy J."/>
            <person name="Hung D."/>
            <person name="Kolter R."/>
            <person name="Mekalanos J."/>
            <person name="Walker S."/>
            <person name="Walsh C.T."/>
            <person name="Wieland-Brown L.C."/>
            <person name="Haas B."/>
            <person name="Nusbaum C."/>
            <person name="Birren B."/>
        </authorList>
    </citation>
    <scope>NUCLEOTIDE SEQUENCE [LARGE SCALE GENOMIC DNA]</scope>
    <source>
        <strain evidence="8">DSM 40736 / JCM 4977 / BCRC 1201 / Tue 494</strain>
    </source>
</reference>
<feature type="binding site" evidence="2">
    <location>
        <position position="303"/>
    </location>
    <ligand>
        <name>CoA</name>
        <dbReference type="ChEBI" id="CHEBI:57287"/>
    </ligand>
</feature>
<evidence type="ECO:0000313" key="7">
    <source>
        <dbReference type="EMBL" id="EFL36134.1"/>
    </source>
</evidence>
<protein>
    <submittedName>
        <fullName evidence="7">Phosphopantetheinyl transferase</fullName>
    </submittedName>
</protein>
<dbReference type="GO" id="GO:0008897">
    <property type="term" value="F:holo-[acyl-carrier-protein] synthase activity"/>
    <property type="evidence" value="ECO:0007669"/>
    <property type="project" value="InterPro"/>
</dbReference>
<feature type="binding site" evidence="2">
    <location>
        <begin position="232"/>
        <end position="233"/>
    </location>
    <ligand>
        <name>CoA</name>
        <dbReference type="ChEBI" id="CHEBI:57287"/>
    </ligand>
</feature>
<dbReference type="AlphaFoldDB" id="D9X753"/>
<dbReference type="eggNOG" id="COG2977">
    <property type="taxonomic scope" value="Bacteria"/>
</dbReference>
<feature type="region of interest" description="Disordered" evidence="4">
    <location>
        <begin position="1"/>
        <end position="74"/>
    </location>
</feature>
<dbReference type="GO" id="GO:0009239">
    <property type="term" value="P:enterobactin biosynthetic process"/>
    <property type="evidence" value="ECO:0007669"/>
    <property type="project" value="InterPro"/>
</dbReference>
<gene>
    <name evidence="7" type="ORF">SSQG_06652</name>
</gene>
<keyword evidence="8" id="KW-1185">Reference proteome</keyword>
<name>D9X753_STRVT</name>
<feature type="binding site" evidence="3">
    <location>
        <position position="255"/>
    </location>
    <ligand>
        <name>Mg(2+)</name>
        <dbReference type="ChEBI" id="CHEBI:18420"/>
    </ligand>
</feature>
<dbReference type="GO" id="GO:0005886">
    <property type="term" value="C:plasma membrane"/>
    <property type="evidence" value="ECO:0007669"/>
    <property type="project" value="TreeGrafter"/>
</dbReference>
<feature type="binding site" evidence="2">
    <location>
        <position position="254"/>
    </location>
    <ligand>
        <name>CoA</name>
        <dbReference type="ChEBI" id="CHEBI:57287"/>
    </ligand>
</feature>
<comment type="cofactor">
    <cofactor evidence="3">
        <name>Mg(2+)</name>
        <dbReference type="ChEBI" id="CHEBI:18420"/>
    </cofactor>
</comment>
<feature type="domain" description="4'-phosphopantetheinyl transferase N-terminal" evidence="6">
    <location>
        <begin position="176"/>
        <end position="241"/>
    </location>
</feature>
<dbReference type="PANTHER" id="PTHR38096:SF1">
    <property type="entry name" value="ENTEROBACTIN SYNTHASE COMPONENT D"/>
    <property type="match status" value="1"/>
</dbReference>
<dbReference type="PRINTS" id="PR01399">
    <property type="entry name" value="ENTSNTHTASED"/>
</dbReference>
<dbReference type="STRING" id="591159.SSQG_06652"/>
<feature type="binding site" evidence="3">
    <location>
        <position position="254"/>
    </location>
    <ligand>
        <name>Mg(2+)</name>
        <dbReference type="ChEBI" id="CHEBI:18420"/>
    </ligand>
</feature>
<feature type="domain" description="4'-phosphopantetheinyl transferase" evidence="5">
    <location>
        <begin position="250"/>
        <end position="332"/>
    </location>
</feature>
<evidence type="ECO:0000256" key="3">
    <source>
        <dbReference type="PIRSR" id="PIRSR603542-2"/>
    </source>
</evidence>
<dbReference type="Pfam" id="PF01648">
    <property type="entry name" value="ACPS"/>
    <property type="match status" value="1"/>
</dbReference>
<evidence type="ECO:0000259" key="5">
    <source>
        <dbReference type="Pfam" id="PF01648"/>
    </source>
</evidence>
<sequence>MRHQGTGSEVRPRHGHRVHRRVPAAPRPVPEPGGLVPGPDRRDRTQTRRTARGPARDPGQPLPAGPAPHGRPVAPRVRHVVRHRPDRRLAPQVPCPHDGLRPSAHPAHHVARRRALRGGVGGLPPRVAQAARGAGTAAAHPAEGGRGAVIEELLPQSVVAVEAFGHDGADTPLFPEEAALVARAVDKRRREFAVVRSCARRAMEKLGVPPQPILPGERGAPGWPPGLAGSMTHCDGYCAAALVRAADLASLGIDAEAHGPLPEGVLPSVSLPSEAERLRRLAARRPDIHWDRLLFSAKESVYKAWFPLTGQWLDFMEADIELTEDGAFRAALLVPGPLVGGRRLDHFAGRWTAQRGLVATAIAVPHA</sequence>
<dbReference type="Pfam" id="PF17837">
    <property type="entry name" value="4PPT_N"/>
    <property type="match status" value="1"/>
</dbReference>
<keyword evidence="3" id="KW-0460">Magnesium</keyword>
<evidence type="ECO:0000256" key="2">
    <source>
        <dbReference type="PIRSR" id="PIRSR603542-1"/>
    </source>
</evidence>
<evidence type="ECO:0000313" key="8">
    <source>
        <dbReference type="Proteomes" id="UP000004184"/>
    </source>
</evidence>
<feature type="binding site" evidence="3">
    <location>
        <position position="256"/>
    </location>
    <ligand>
        <name>Mg(2+)</name>
        <dbReference type="ChEBI" id="CHEBI:18420"/>
    </ligand>
</feature>
<proteinExistence type="predicted"/>
<feature type="binding site" evidence="2">
    <location>
        <position position="196"/>
    </location>
    <ligand>
        <name>CoA</name>
        <dbReference type="ChEBI" id="CHEBI:57287"/>
    </ligand>
</feature>
<dbReference type="InterPro" id="IPR003542">
    <property type="entry name" value="Enbac_synth_compD-like"/>
</dbReference>
<evidence type="ECO:0000259" key="6">
    <source>
        <dbReference type="Pfam" id="PF17837"/>
    </source>
</evidence>
<accession>D9X753</accession>
<dbReference type="PANTHER" id="PTHR38096">
    <property type="entry name" value="ENTEROBACTIN SYNTHASE COMPONENT D"/>
    <property type="match status" value="1"/>
</dbReference>
<dbReference type="InterPro" id="IPR008278">
    <property type="entry name" value="4-PPantetheinyl_Trfase_dom"/>
</dbReference>
<dbReference type="EMBL" id="GG657757">
    <property type="protein sequence ID" value="EFL36134.1"/>
    <property type="molecule type" value="Genomic_DNA"/>
</dbReference>
<feature type="binding site" evidence="2">
    <location>
        <position position="188"/>
    </location>
    <ligand>
        <name>CoA</name>
        <dbReference type="ChEBI" id="CHEBI:57287"/>
    </ligand>
</feature>
<dbReference type="GO" id="GO:0000287">
    <property type="term" value="F:magnesium ion binding"/>
    <property type="evidence" value="ECO:0007669"/>
    <property type="project" value="InterPro"/>
</dbReference>
<dbReference type="InterPro" id="IPR037143">
    <property type="entry name" value="4-PPantetheinyl_Trfase_dom_sf"/>
</dbReference>
<evidence type="ECO:0000256" key="4">
    <source>
        <dbReference type="SAM" id="MobiDB-lite"/>
    </source>
</evidence>
<dbReference type="HOGENOM" id="CLU_075076_0_0_11"/>
<dbReference type="InterPro" id="IPR041354">
    <property type="entry name" value="4PPT_N"/>
</dbReference>
<dbReference type="GO" id="GO:0009366">
    <property type="term" value="C:enterobactin synthetase complex"/>
    <property type="evidence" value="ECO:0007669"/>
    <property type="project" value="InterPro"/>
</dbReference>
<evidence type="ECO:0000256" key="1">
    <source>
        <dbReference type="ARBA" id="ARBA00022679"/>
    </source>
</evidence>
<feature type="compositionally biased region" description="Basic residues" evidence="4">
    <location>
        <begin position="13"/>
        <end position="22"/>
    </location>
</feature>
<feature type="binding site" evidence="2">
    <location>
        <position position="299"/>
    </location>
    <ligand>
        <name>CoA</name>
        <dbReference type="ChEBI" id="CHEBI:57287"/>
    </ligand>
</feature>
<keyword evidence="1 7" id="KW-0808">Transferase</keyword>
<keyword evidence="3" id="KW-0479">Metal-binding</keyword>
<feature type="binding site" evidence="2">
    <location>
        <position position="313"/>
    </location>
    <ligand>
        <name>CoA</name>
        <dbReference type="ChEBI" id="CHEBI:57287"/>
    </ligand>
</feature>
<organism evidence="7 8">
    <name type="scientific">Streptomyces viridochromogenes (strain DSM 40736 / JCM 4977 / BCRC 1201 / Tue 494)</name>
    <dbReference type="NCBI Taxonomy" id="591159"/>
    <lineage>
        <taxon>Bacteria</taxon>
        <taxon>Bacillati</taxon>
        <taxon>Actinomycetota</taxon>
        <taxon>Actinomycetes</taxon>
        <taxon>Kitasatosporales</taxon>
        <taxon>Streptomycetaceae</taxon>
        <taxon>Streptomyces</taxon>
    </lineage>
</organism>